<accession>A0A6N4TDM2</accession>
<geneLocation type="plasmid" evidence="2 3">
    <name>pATS1</name>
</geneLocation>
<protein>
    <submittedName>
        <fullName evidence="2">Uncharacterized protein</fullName>
    </submittedName>
</protein>
<evidence type="ECO:0000313" key="2">
    <source>
        <dbReference type="EMBL" id="BBJ29088.1"/>
    </source>
</evidence>
<dbReference type="SUPFAM" id="SSF143120">
    <property type="entry name" value="YefM-like"/>
    <property type="match status" value="1"/>
</dbReference>
<evidence type="ECO:0000313" key="3">
    <source>
        <dbReference type="Proteomes" id="UP000463916"/>
    </source>
</evidence>
<dbReference type="EMBL" id="AP019552">
    <property type="protein sequence ID" value="BBJ29088.1"/>
    <property type="molecule type" value="Genomic_DNA"/>
</dbReference>
<organism evidence="2 3">
    <name type="scientific">Athalassotoga saccharophila</name>
    <dbReference type="NCBI Taxonomy" id="1441386"/>
    <lineage>
        <taxon>Bacteria</taxon>
        <taxon>Thermotogati</taxon>
        <taxon>Thermotogota</taxon>
        <taxon>Thermotogae</taxon>
        <taxon>Mesoaciditogales</taxon>
        <taxon>Mesoaciditogaceae</taxon>
        <taxon>Athalassotoga</taxon>
    </lineage>
</organism>
<proteinExistence type="inferred from homology"/>
<dbReference type="KEGG" id="asac:ATHSA_p10041"/>
<evidence type="ECO:0000256" key="1">
    <source>
        <dbReference type="ARBA" id="ARBA00009981"/>
    </source>
</evidence>
<sequence>MKEVNVRDVRNKFSQVIKNNEEIIVLRRNTPVALIKPISKKELLEYYIQKAQNAVKGQISEDEVIKIVREIRQSARDNN</sequence>
<gene>
    <name evidence="2" type="ORF">ATHSA_p10041</name>
</gene>
<keyword evidence="2" id="KW-0614">Plasmid</keyword>
<dbReference type="AlphaFoldDB" id="A0A6N4TDM2"/>
<name>A0A6N4TDM2_9BACT</name>
<dbReference type="InterPro" id="IPR036165">
    <property type="entry name" value="YefM-like_sf"/>
</dbReference>
<reference evidence="3" key="1">
    <citation type="submission" date="2019-04" db="EMBL/GenBank/DDBJ databases">
        <title>NAS-01 Genome Sequencing.</title>
        <authorList>
            <person name="Kato S."/>
            <person name="Itoh T."/>
            <person name="Ohkuma M."/>
        </authorList>
    </citation>
    <scope>NUCLEOTIDE SEQUENCE [LARGE SCALE GENOMIC DNA]</scope>
    <source>
        <strain evidence="3">NAS-01</strain>
        <plasmid evidence="3">pATS1</plasmid>
    </source>
</reference>
<keyword evidence="3" id="KW-1185">Reference proteome</keyword>
<dbReference type="RefSeq" id="WP_161849038.1">
    <property type="nucleotide sequence ID" value="NZ_AP019552.1"/>
</dbReference>
<dbReference type="OrthoDB" id="9800503at2"/>
<comment type="similarity">
    <text evidence="1">Belongs to the phD/YefM antitoxin family.</text>
</comment>
<dbReference type="Proteomes" id="UP000463916">
    <property type="component" value="Plasmid pATS1"/>
</dbReference>